<keyword evidence="1" id="KW-1133">Transmembrane helix</keyword>
<name>A0A365Y208_9BACT</name>
<organism evidence="3 4">
    <name type="scientific">Chitinophaga flava</name>
    <dbReference type="NCBI Taxonomy" id="2259036"/>
    <lineage>
        <taxon>Bacteria</taxon>
        <taxon>Pseudomonadati</taxon>
        <taxon>Bacteroidota</taxon>
        <taxon>Chitinophagia</taxon>
        <taxon>Chitinophagales</taxon>
        <taxon>Chitinophagaceae</taxon>
        <taxon>Chitinophaga</taxon>
    </lineage>
</organism>
<feature type="transmembrane region" description="Helical" evidence="1">
    <location>
        <begin position="135"/>
        <end position="154"/>
    </location>
</feature>
<comment type="caution">
    <text evidence="3">The sequence shown here is derived from an EMBL/GenBank/DDBJ whole genome shotgun (WGS) entry which is preliminary data.</text>
</comment>
<dbReference type="OrthoDB" id="678278at2"/>
<accession>A0A365Y208</accession>
<dbReference type="EMBL" id="QFFJ01000001">
    <property type="protein sequence ID" value="RBL91954.1"/>
    <property type="molecule type" value="Genomic_DNA"/>
</dbReference>
<keyword evidence="2" id="KW-0732">Signal</keyword>
<evidence type="ECO:0000313" key="4">
    <source>
        <dbReference type="Proteomes" id="UP000253410"/>
    </source>
</evidence>
<dbReference type="AlphaFoldDB" id="A0A365Y208"/>
<dbReference type="RefSeq" id="WP_113614557.1">
    <property type="nucleotide sequence ID" value="NZ_QFFJ01000001.1"/>
</dbReference>
<feature type="signal peptide" evidence="2">
    <location>
        <begin position="1"/>
        <end position="27"/>
    </location>
</feature>
<evidence type="ECO:0000313" key="3">
    <source>
        <dbReference type="EMBL" id="RBL91954.1"/>
    </source>
</evidence>
<proteinExistence type="predicted"/>
<dbReference type="Proteomes" id="UP000253410">
    <property type="component" value="Unassembled WGS sequence"/>
</dbReference>
<protein>
    <submittedName>
        <fullName evidence="3">Uncharacterized protein</fullName>
    </submittedName>
</protein>
<reference evidence="3 4" key="1">
    <citation type="submission" date="2018-05" db="EMBL/GenBank/DDBJ databases">
        <title>Chitinophaga sp. K3CV102501T nov., isolated from isolated from a monsoon evergreen broad-leaved forest soil.</title>
        <authorList>
            <person name="Lv Y."/>
        </authorList>
    </citation>
    <scope>NUCLEOTIDE SEQUENCE [LARGE SCALE GENOMIC DNA]</scope>
    <source>
        <strain evidence="3 4">GDMCC 1.1325</strain>
    </source>
</reference>
<keyword evidence="1" id="KW-0812">Transmembrane</keyword>
<evidence type="ECO:0000256" key="1">
    <source>
        <dbReference type="SAM" id="Phobius"/>
    </source>
</evidence>
<keyword evidence="1" id="KW-0472">Membrane</keyword>
<evidence type="ECO:0000256" key="2">
    <source>
        <dbReference type="SAM" id="SignalP"/>
    </source>
</evidence>
<feature type="chain" id="PRO_5016968009" evidence="2">
    <location>
        <begin position="28"/>
        <end position="155"/>
    </location>
</feature>
<keyword evidence="4" id="KW-1185">Reference proteome</keyword>
<gene>
    <name evidence="3" type="ORF">DF182_04965</name>
</gene>
<sequence length="155" mass="18437">MRYSKIYHRFYAGIITCLLMGALPASAQLLPDQNPRYRESMNEYLLKEDSLTMQEGVTVQKTYKAYQYFEARQEKREQRRQDRRERQRLYAASSWGWGYPSYSYGYGYPSYSYGYGYPGYGHHRNNYNYGCSSSFQWYDLATVTALAMGTYMLFR</sequence>